<dbReference type="EMBL" id="WNWS01000253">
    <property type="protein sequence ID" value="KAE9973034.1"/>
    <property type="molecule type" value="Genomic_DNA"/>
</dbReference>
<keyword evidence="7" id="KW-1185">Reference proteome</keyword>
<dbReference type="Proteomes" id="UP000447873">
    <property type="component" value="Unassembled WGS sequence"/>
</dbReference>
<feature type="compositionally biased region" description="Low complexity" evidence="1">
    <location>
        <begin position="83"/>
        <end position="95"/>
    </location>
</feature>
<gene>
    <name evidence="2" type="ORF">BLS_006106</name>
    <name evidence="4" type="ORF">EG327_003370</name>
    <name evidence="3" type="ORF">EG328_004646</name>
</gene>
<evidence type="ECO:0000313" key="6">
    <source>
        <dbReference type="Proteomes" id="UP000447873"/>
    </source>
</evidence>
<evidence type="ECO:0000313" key="4">
    <source>
        <dbReference type="EMBL" id="KAE9988442.1"/>
    </source>
</evidence>
<dbReference type="Proteomes" id="UP000433883">
    <property type="component" value="Unassembled WGS sequence"/>
</dbReference>
<feature type="region of interest" description="Disordered" evidence="1">
    <location>
        <begin position="79"/>
        <end position="103"/>
    </location>
</feature>
<sequence length="290" mass="32487">MKATQDYASEEKAPLLTSMENDNLASSMTPEHSPTSFWTGLRNIQCLSFVSVSVNVSTNHDEEREDDGQKTNSYLLAEKERQQQQQQPKSNEQQKLSSNDGPQGSYSTLLQSFQLFNLVSVLVNVSTNHEDERKVKPDNREKKKVPDYYQDIFGGDTKLDTGVKKNQASSHQQYHSSSKIPLLFRLRGSDRVEAFSVSTATSYADLISMIEMVAKSSPNCETSSFSGGNEEESRIKVQEIDVEWDIRDGGDRPRKTRLTEGNCEAVLLLMERGMLGELVVKMGGNVIAIF</sequence>
<dbReference type="AlphaFoldDB" id="A0A8H3UCE3"/>
<evidence type="ECO:0000256" key="1">
    <source>
        <dbReference type="SAM" id="MobiDB-lite"/>
    </source>
</evidence>
<dbReference type="EMBL" id="WNWR01000213">
    <property type="protein sequence ID" value="KAE9988442.1"/>
    <property type="molecule type" value="Genomic_DNA"/>
</dbReference>
<protein>
    <submittedName>
        <fullName evidence="2">Uncharacterized protein</fullName>
    </submittedName>
</protein>
<dbReference type="EMBL" id="WNWQ01000439">
    <property type="protein sequence ID" value="KAE9967937.1"/>
    <property type="molecule type" value="Genomic_DNA"/>
</dbReference>
<dbReference type="Proteomes" id="UP000490939">
    <property type="component" value="Unassembled WGS sequence"/>
</dbReference>
<name>A0A8H3UCE3_VENIN</name>
<evidence type="ECO:0000313" key="3">
    <source>
        <dbReference type="EMBL" id="KAE9973034.1"/>
    </source>
</evidence>
<accession>A0A8H3UCE3</accession>
<organism evidence="2 5">
    <name type="scientific">Venturia inaequalis</name>
    <name type="common">Apple scab fungus</name>
    <dbReference type="NCBI Taxonomy" id="5025"/>
    <lineage>
        <taxon>Eukaryota</taxon>
        <taxon>Fungi</taxon>
        <taxon>Dikarya</taxon>
        <taxon>Ascomycota</taxon>
        <taxon>Pezizomycotina</taxon>
        <taxon>Dothideomycetes</taxon>
        <taxon>Pleosporomycetidae</taxon>
        <taxon>Venturiales</taxon>
        <taxon>Venturiaceae</taxon>
        <taxon>Venturia</taxon>
    </lineage>
</organism>
<proteinExistence type="predicted"/>
<evidence type="ECO:0000313" key="7">
    <source>
        <dbReference type="Proteomes" id="UP000490939"/>
    </source>
</evidence>
<evidence type="ECO:0000313" key="2">
    <source>
        <dbReference type="EMBL" id="KAE9967937.1"/>
    </source>
</evidence>
<evidence type="ECO:0000313" key="5">
    <source>
        <dbReference type="Proteomes" id="UP000433883"/>
    </source>
</evidence>
<comment type="caution">
    <text evidence="2">The sequence shown here is derived from an EMBL/GenBank/DDBJ whole genome shotgun (WGS) entry which is preliminary data.</text>
</comment>
<reference evidence="2 5" key="1">
    <citation type="submission" date="2019-11" db="EMBL/GenBank/DDBJ databases">
        <title>Venturia inaequalis Genome Resource.</title>
        <authorList>
            <person name="Lichtner F.J."/>
        </authorList>
    </citation>
    <scope>NUCLEOTIDE SEQUENCE [LARGE SCALE GENOMIC DNA]</scope>
    <source>
        <strain evidence="3 6">120213</strain>
        <strain evidence="2">Bline_iso_100314</strain>
        <strain evidence="4 7">DMI_063113</strain>
    </source>
</reference>